<organism evidence="1 2">
    <name type="scientific">Plantactinospora endophytica</name>
    <dbReference type="NCBI Taxonomy" id="673535"/>
    <lineage>
        <taxon>Bacteria</taxon>
        <taxon>Bacillati</taxon>
        <taxon>Actinomycetota</taxon>
        <taxon>Actinomycetes</taxon>
        <taxon>Micromonosporales</taxon>
        <taxon>Micromonosporaceae</taxon>
        <taxon>Plantactinospora</taxon>
    </lineage>
</organism>
<protein>
    <recommendedName>
        <fullName evidence="3">YaaC-like Protein</fullName>
    </recommendedName>
</protein>
<evidence type="ECO:0000313" key="1">
    <source>
        <dbReference type="EMBL" id="GIG93310.1"/>
    </source>
</evidence>
<dbReference type="Proteomes" id="UP000646749">
    <property type="component" value="Unassembled WGS sequence"/>
</dbReference>
<sequence length="356" mass="38158">MISDTSWQPIRALRATPTGLAATDPDRRATFVAALRQAEELAEAARVGGYAARPLSLFYCLSQAGRAIAAAHLPGQWHLRGHGLSVNVVQGSLLRTTIKPAGQGNDSFRGVASAIGSPSLTGSVSLGALWAANPDLRATPVPQTAGRWPKALEISLGTQSIRGFGGNEDPTQHMLTTDGTVTFPVDLPGSTGAEIAEALKSYPTLSDAFGWKQGPRGYEAAGSKEAVIRILDHAGVARVAIGKEAPREMPMAQYWERQRTFASIVEIDERYPRYPDPNLVGFALPQIADAPSPHPLMLWWALLLGLSSLARYEPASWTSAIDLDTSPAAVSLERVLDVATERLPHRVHEALRATRP</sequence>
<accession>A0ABQ4EF21</accession>
<dbReference type="Pfam" id="PF14175">
    <property type="entry name" value="YaaC"/>
    <property type="match status" value="2"/>
</dbReference>
<dbReference type="EMBL" id="BONW01000059">
    <property type="protein sequence ID" value="GIG93310.1"/>
    <property type="molecule type" value="Genomic_DNA"/>
</dbReference>
<dbReference type="InterPro" id="IPR026988">
    <property type="entry name" value="YaaC-like"/>
</dbReference>
<comment type="caution">
    <text evidence="1">The sequence shown here is derived from an EMBL/GenBank/DDBJ whole genome shotgun (WGS) entry which is preliminary data.</text>
</comment>
<evidence type="ECO:0000313" key="2">
    <source>
        <dbReference type="Proteomes" id="UP000646749"/>
    </source>
</evidence>
<name>A0ABQ4EF21_9ACTN</name>
<proteinExistence type="predicted"/>
<gene>
    <name evidence="1" type="ORF">Pen02_82460</name>
</gene>
<evidence type="ECO:0008006" key="3">
    <source>
        <dbReference type="Google" id="ProtNLM"/>
    </source>
</evidence>
<reference evidence="1 2" key="1">
    <citation type="submission" date="2021-01" db="EMBL/GenBank/DDBJ databases">
        <title>Whole genome shotgun sequence of Plantactinospora endophytica NBRC 110450.</title>
        <authorList>
            <person name="Komaki H."/>
            <person name="Tamura T."/>
        </authorList>
    </citation>
    <scope>NUCLEOTIDE SEQUENCE [LARGE SCALE GENOMIC DNA]</scope>
    <source>
        <strain evidence="1 2">NBRC 110450</strain>
    </source>
</reference>
<dbReference type="RefSeq" id="WP_203871583.1">
    <property type="nucleotide sequence ID" value="NZ_BONW01000059.1"/>
</dbReference>
<keyword evidence="2" id="KW-1185">Reference proteome</keyword>